<accession>I3TCW2</accession>
<dbReference type="InterPro" id="IPR027417">
    <property type="entry name" value="P-loop_NTPase"/>
</dbReference>
<dbReference type="Proteomes" id="UP000005270">
    <property type="component" value="Chromosome"/>
</dbReference>
<dbReference type="GeneID" id="13012455"/>
<dbReference type="Gene3D" id="3.40.50.300">
    <property type="entry name" value="P-loop containing nucleotide triphosphate hydrolases"/>
    <property type="match status" value="1"/>
</dbReference>
<dbReference type="GO" id="GO:0016301">
    <property type="term" value="F:kinase activity"/>
    <property type="evidence" value="ECO:0007669"/>
    <property type="project" value="UniProtKB-KW"/>
</dbReference>
<dbReference type="OrthoDB" id="21410at2157"/>
<dbReference type="EMBL" id="CP003531">
    <property type="protein sequence ID" value="AFK50600.1"/>
    <property type="molecule type" value="Genomic_DNA"/>
</dbReference>
<dbReference type="HOGENOM" id="CLU_1352165_0_0_2"/>
<dbReference type="AlphaFoldDB" id="I3TCW2"/>
<keyword evidence="2" id="KW-1185">Reference proteome</keyword>
<dbReference type="KEGG" id="thg:TCELL_0175"/>
<keyword evidence="1" id="KW-0418">Kinase</keyword>
<sequence>MGRAVVLSGCDGSGKTTIVRLLSSYLASSYRASTHWLRGSHLHVSLLYRLLSKTRAFSGADNPYYKLSVPPGLRGLFALLEFTGFLPQLFARRLRLAFSDVVVCDRGVLDFLVWVSATLKYKSFLGTMLGKFLLALALKERPVVLTARLDVLRRRADVPSSFLKTEYAYYSVLARYLASATVNTSSSRPARTAAEVLSRLEL</sequence>
<dbReference type="SUPFAM" id="SSF52540">
    <property type="entry name" value="P-loop containing nucleoside triphosphate hydrolases"/>
    <property type="match status" value="1"/>
</dbReference>
<organism evidence="1 2">
    <name type="scientific">Thermogladius calderae (strain DSM 22663 / VKM B-2946 / 1633)</name>
    <dbReference type="NCBI Taxonomy" id="1184251"/>
    <lineage>
        <taxon>Archaea</taxon>
        <taxon>Thermoproteota</taxon>
        <taxon>Thermoprotei</taxon>
        <taxon>Desulfurococcales</taxon>
        <taxon>Desulfurococcaceae</taxon>
        <taxon>Thermogladius</taxon>
    </lineage>
</organism>
<reference evidence="1 2" key="1">
    <citation type="journal article" date="2012" name="J. Bacteriol.">
        <title>Complete genome sequence of the hyperthermophilic cellulolytic Crenarchaeon 'Thermogladius cellulolyticus' 1633.</title>
        <authorList>
            <person name="Mardanov A.V."/>
            <person name="Kochetkova T.V."/>
            <person name="Beletsky A.V."/>
            <person name="Bonch-Osmolovskaya E.A."/>
            <person name="Ravin N.V."/>
            <person name="Skryabin K.G."/>
        </authorList>
    </citation>
    <scope>NUCLEOTIDE SEQUENCE [LARGE SCALE GENOMIC DNA]</scope>
    <source>
        <strain evidence="2">DSM 22663 / VKM B-2946 / 1633</strain>
    </source>
</reference>
<dbReference type="STRING" id="1184251.TCELL_0175"/>
<dbReference type="RefSeq" id="WP_014736851.1">
    <property type="nucleotide sequence ID" value="NC_017954.1"/>
</dbReference>
<name>I3TCW2_THEC1</name>
<gene>
    <name evidence="1" type="ordered locus">TCELL_0175</name>
</gene>
<evidence type="ECO:0000313" key="1">
    <source>
        <dbReference type="EMBL" id="AFK50600.1"/>
    </source>
</evidence>
<dbReference type="InParanoid" id="I3TCW2"/>
<proteinExistence type="predicted"/>
<dbReference type="eggNOG" id="arCOG01891">
    <property type="taxonomic scope" value="Archaea"/>
</dbReference>
<evidence type="ECO:0000313" key="2">
    <source>
        <dbReference type="Proteomes" id="UP000005270"/>
    </source>
</evidence>
<keyword evidence="1" id="KW-0808">Transferase</keyword>
<protein>
    <submittedName>
        <fullName evidence="1">Thymidylate kinase-like protein</fullName>
    </submittedName>
</protein>